<dbReference type="SUPFAM" id="SSF52540">
    <property type="entry name" value="P-loop containing nucleoside triphosphate hydrolases"/>
    <property type="match status" value="2"/>
</dbReference>
<dbReference type="EMBL" id="RQJP01000002">
    <property type="protein sequence ID" value="RRB15223.1"/>
    <property type="molecule type" value="Genomic_DNA"/>
</dbReference>
<evidence type="ECO:0000256" key="7">
    <source>
        <dbReference type="ARBA" id="ARBA00022801"/>
    </source>
</evidence>
<dbReference type="PANTHER" id="PTHR30195:SF15">
    <property type="entry name" value="TYPE I RESTRICTION ENZYME HINDI ENDONUCLEASE SUBUNIT"/>
    <property type="match status" value="1"/>
</dbReference>
<feature type="domain" description="Helicase ATP-binding" evidence="11">
    <location>
        <begin position="301"/>
        <end position="482"/>
    </location>
</feature>
<keyword evidence="3" id="KW-0540">Nuclease</keyword>
<dbReference type="SMART" id="SM00487">
    <property type="entry name" value="DEXDc"/>
    <property type="match status" value="1"/>
</dbReference>
<comment type="subunit">
    <text evidence="10">The type I restriction/modification system is composed of three polypeptides R, M and S.</text>
</comment>
<organism evidence="12 13">
    <name type="scientific">Larkinella knui</name>
    <dbReference type="NCBI Taxonomy" id="2025310"/>
    <lineage>
        <taxon>Bacteria</taxon>
        <taxon>Pseudomonadati</taxon>
        <taxon>Bacteroidota</taxon>
        <taxon>Cytophagia</taxon>
        <taxon>Cytophagales</taxon>
        <taxon>Spirosomataceae</taxon>
        <taxon>Larkinella</taxon>
    </lineage>
</organism>
<dbReference type="PANTHER" id="PTHR30195">
    <property type="entry name" value="TYPE I SITE-SPECIFIC DEOXYRIBONUCLEASE PROTEIN SUBUNIT M AND R"/>
    <property type="match status" value="1"/>
</dbReference>
<dbReference type="GO" id="GO:0009035">
    <property type="term" value="F:type I site-specific deoxyribonuclease activity"/>
    <property type="evidence" value="ECO:0007669"/>
    <property type="project" value="UniProtKB-EC"/>
</dbReference>
<dbReference type="Pfam" id="PF18766">
    <property type="entry name" value="SWI2_SNF2"/>
    <property type="match status" value="1"/>
</dbReference>
<dbReference type="CDD" id="cd22332">
    <property type="entry name" value="HsdR_N"/>
    <property type="match status" value="1"/>
</dbReference>
<dbReference type="Gene3D" id="3.40.50.300">
    <property type="entry name" value="P-loop containing nucleotide triphosphate hydrolases"/>
    <property type="match status" value="2"/>
</dbReference>
<dbReference type="OrthoDB" id="9758243at2"/>
<dbReference type="RefSeq" id="WP_124906827.1">
    <property type="nucleotide sequence ID" value="NZ_RQJP01000002.1"/>
</dbReference>
<proteinExistence type="inferred from homology"/>
<dbReference type="InterPro" id="IPR004473">
    <property type="entry name" value="Restrct_endonuc_typeI_HsdR"/>
</dbReference>
<keyword evidence="8 10" id="KW-0067">ATP-binding</keyword>
<dbReference type="InterPro" id="IPR007409">
    <property type="entry name" value="Restrct_endonuc_type1_HsdR_N"/>
</dbReference>
<dbReference type="GO" id="GO:0005524">
    <property type="term" value="F:ATP binding"/>
    <property type="evidence" value="ECO:0007669"/>
    <property type="project" value="UniProtKB-KW"/>
</dbReference>
<evidence type="ECO:0000256" key="10">
    <source>
        <dbReference type="RuleBase" id="RU364115"/>
    </source>
</evidence>
<keyword evidence="6 12" id="KW-0255">Endonuclease</keyword>
<evidence type="ECO:0000259" key="11">
    <source>
        <dbReference type="PROSITE" id="PS51192"/>
    </source>
</evidence>
<comment type="catalytic activity">
    <reaction evidence="1 10">
        <text>Endonucleolytic cleavage of DNA to give random double-stranded fragments with terminal 5'-phosphates, ATP is simultaneously hydrolyzed.</text>
        <dbReference type="EC" id="3.1.21.3"/>
    </reaction>
</comment>
<dbReference type="NCBIfam" id="TIGR00348">
    <property type="entry name" value="hsdR"/>
    <property type="match status" value="1"/>
</dbReference>
<evidence type="ECO:0000313" key="13">
    <source>
        <dbReference type="Proteomes" id="UP000274271"/>
    </source>
</evidence>
<comment type="caution">
    <text evidence="12">The sequence shown here is derived from an EMBL/GenBank/DDBJ whole genome shotgun (WGS) entry which is preliminary data.</text>
</comment>
<dbReference type="InterPro" id="IPR021810">
    <property type="entry name" value="T1RH-like_C"/>
</dbReference>
<evidence type="ECO:0000256" key="2">
    <source>
        <dbReference type="ARBA" id="ARBA00008598"/>
    </source>
</evidence>
<keyword evidence="7 10" id="KW-0378">Hydrolase</keyword>
<protein>
    <recommendedName>
        <fullName evidence="10">Type I restriction enzyme endonuclease subunit</fullName>
        <shortName evidence="10">R protein</shortName>
        <ecNumber evidence="10">3.1.21.3</ecNumber>
    </recommendedName>
</protein>
<comment type="similarity">
    <text evidence="2 10">Belongs to the HsdR family.</text>
</comment>
<keyword evidence="4 10" id="KW-0547">Nucleotide-binding</keyword>
<dbReference type="GO" id="GO:0003677">
    <property type="term" value="F:DNA binding"/>
    <property type="evidence" value="ECO:0007669"/>
    <property type="project" value="UniProtKB-KW"/>
</dbReference>
<dbReference type="CDD" id="cd18800">
    <property type="entry name" value="SF2_C_EcoR124I-like"/>
    <property type="match status" value="1"/>
</dbReference>
<evidence type="ECO:0000313" key="12">
    <source>
        <dbReference type="EMBL" id="RRB15223.1"/>
    </source>
</evidence>
<dbReference type="GO" id="GO:0009307">
    <property type="term" value="P:DNA restriction-modification system"/>
    <property type="evidence" value="ECO:0007669"/>
    <property type="project" value="UniProtKB-KW"/>
</dbReference>
<evidence type="ECO:0000256" key="1">
    <source>
        <dbReference type="ARBA" id="ARBA00000851"/>
    </source>
</evidence>
<dbReference type="InterPro" id="IPR027417">
    <property type="entry name" value="P-loop_NTPase"/>
</dbReference>
<sequence length="1072" mass="123248">MKFTETKLELVFTELLANEHFPHQLGITIARLPEEVLIEADLQAYLLRRYTPEALTVTEAQSIINQLKALPASDLYETNKTIMNMLADGFILKREDRSKKDIFIELIDYKGLQEQRQADSGKLAYLVADPENPYIADQNIYKFVTQLEILGTEKRIPDGIVYINGLPVVVFEFKSAVREEATIYDAYTQLTVRYQRDIPELFKYNAFCVISDGVNNKAGSFFAPYEFYYAWRRVAGLAKDVDGFDSMFTLVQGMFQHNRLRDIIRNFIYVPDSSKKNEKVVCRYPQYYAARSLYDQIKKAQRPDGNGKGGTYFGATGCGKSFTMLFLTRLLMKSTWFESPTIILITDRSDLDDQLAGQFTNAKNYIGDETIISVESREQLRMLLAGRKSGGVFLTTIHKFTEDTQLLTDRTNVICISDEAHRTQTNLDQKVKVTAEGVTKSYGFAKYLRDSLPYATYVGFTGTPIDATLDVFGPVVDSYTMTESVRDEITVRIVYEGRAAKVALNNSELEKIERYYEEAAEAGANAYQIEQSKEQTANMKAILGDPKRLQALAEDFVKHYENRVAEGASILGKAMFVSSTREIAYDFYTRVIALRPAWNVKQIADEGISLSEKEKKEIKPMERVKMIMTRSKDDPKEMYDLLGTKEYRQELDRQFKNEKSNFKIAIVVDMWLTGFDVPFLDTIYIDKPIQQHNLIQTISRVNRKFKEKEKGLVVDYFGFKTQMNLALAKFGKDEEKNNEDVTESVTIVKNYLDLLARLFHKFDSTKYYFGTTLQQLNTLNLAAEYVQLTKDIETRFMGFVQRLKAAYDICSGREEISQAERDSIYFYLAVRSIVFKLTKGTAPDTAQMNARVREMIKDALASSGVEELYKVGDDQLTEQDLFDEDFLAKIDKIKLPNTKIKLLQELLAKVISELKKVNKVKGVDFSQKMQALVNRYNDRSENDILRSEVYEEIAEQLTNLIWEVHREFSAGDELGIDFEEKAFYDILKQLCAKYDFNYPEEKLIELARAVKDLVDGQAKFPDWNKRDDIKSALKVGLILLLDEFGYPPVERDEVYDEIFEQAENFKKNSLLK</sequence>
<keyword evidence="5 10" id="KW-0680">Restriction system</keyword>
<dbReference type="InterPro" id="IPR055180">
    <property type="entry name" value="HsdR_RecA-like_helicase_dom_2"/>
</dbReference>
<comment type="function">
    <text evidence="10">Subunit R is required for both nuclease and ATPase activities, but not for modification.</text>
</comment>
<keyword evidence="13" id="KW-1185">Reference proteome</keyword>
<dbReference type="InterPro" id="IPR051268">
    <property type="entry name" value="Type-I_R_enzyme_R_subunit"/>
</dbReference>
<dbReference type="PROSITE" id="PS51192">
    <property type="entry name" value="HELICASE_ATP_BIND_1"/>
    <property type="match status" value="1"/>
</dbReference>
<evidence type="ECO:0000256" key="5">
    <source>
        <dbReference type="ARBA" id="ARBA00022747"/>
    </source>
</evidence>
<evidence type="ECO:0000256" key="8">
    <source>
        <dbReference type="ARBA" id="ARBA00022840"/>
    </source>
</evidence>
<reference evidence="12 13" key="1">
    <citation type="submission" date="2018-11" db="EMBL/GenBank/DDBJ databases">
        <authorList>
            <person name="Zhou Z."/>
            <person name="Wang G."/>
        </authorList>
    </citation>
    <scope>NUCLEOTIDE SEQUENCE [LARGE SCALE GENOMIC DNA]</scope>
    <source>
        <strain evidence="12 13">KCTC42998</strain>
    </source>
</reference>
<evidence type="ECO:0000256" key="9">
    <source>
        <dbReference type="ARBA" id="ARBA00023125"/>
    </source>
</evidence>
<dbReference type="Pfam" id="PF04313">
    <property type="entry name" value="HSDR_N"/>
    <property type="match status" value="1"/>
</dbReference>
<evidence type="ECO:0000256" key="4">
    <source>
        <dbReference type="ARBA" id="ARBA00022741"/>
    </source>
</evidence>
<gene>
    <name evidence="12" type="ORF">EHT87_11815</name>
</gene>
<dbReference type="Pfam" id="PF22679">
    <property type="entry name" value="T1R_D3-like"/>
    <property type="match status" value="1"/>
</dbReference>
<dbReference type="InterPro" id="IPR040980">
    <property type="entry name" value="SWI2_SNF2"/>
</dbReference>
<keyword evidence="9 10" id="KW-0238">DNA-binding</keyword>
<dbReference type="EC" id="3.1.21.3" evidence="10"/>
<dbReference type="Pfam" id="PF11867">
    <property type="entry name" value="T1RH-like_C"/>
    <property type="match status" value="1"/>
</dbReference>
<accession>A0A3P1CPH5</accession>
<dbReference type="Proteomes" id="UP000274271">
    <property type="component" value="Unassembled WGS sequence"/>
</dbReference>
<name>A0A3P1CPH5_9BACT</name>
<evidence type="ECO:0000256" key="6">
    <source>
        <dbReference type="ARBA" id="ARBA00022759"/>
    </source>
</evidence>
<dbReference type="Gene3D" id="3.90.1570.50">
    <property type="match status" value="1"/>
</dbReference>
<dbReference type="AlphaFoldDB" id="A0A3P1CPH5"/>
<evidence type="ECO:0000256" key="3">
    <source>
        <dbReference type="ARBA" id="ARBA00022722"/>
    </source>
</evidence>
<dbReference type="InterPro" id="IPR014001">
    <property type="entry name" value="Helicase_ATP-bd"/>
</dbReference>